<dbReference type="GO" id="GO:0046856">
    <property type="term" value="P:phosphatidylinositol dephosphorylation"/>
    <property type="evidence" value="ECO:0007669"/>
    <property type="project" value="TreeGrafter"/>
</dbReference>
<dbReference type="Proteomes" id="UP000054248">
    <property type="component" value="Unassembled WGS sequence"/>
</dbReference>
<proteinExistence type="predicted"/>
<gene>
    <name evidence="2" type="ORF">M407DRAFT_227447</name>
</gene>
<dbReference type="InterPro" id="IPR002013">
    <property type="entry name" value="SAC_dom"/>
</dbReference>
<feature type="domain" description="SAC" evidence="1">
    <location>
        <begin position="125"/>
        <end position="479"/>
    </location>
</feature>
<organism evidence="2 3">
    <name type="scientific">Tulasnella calospora MUT 4182</name>
    <dbReference type="NCBI Taxonomy" id="1051891"/>
    <lineage>
        <taxon>Eukaryota</taxon>
        <taxon>Fungi</taxon>
        <taxon>Dikarya</taxon>
        <taxon>Basidiomycota</taxon>
        <taxon>Agaricomycotina</taxon>
        <taxon>Agaricomycetes</taxon>
        <taxon>Cantharellales</taxon>
        <taxon>Tulasnellaceae</taxon>
        <taxon>Tulasnella</taxon>
    </lineage>
</organism>
<evidence type="ECO:0000313" key="3">
    <source>
        <dbReference type="Proteomes" id="UP000054248"/>
    </source>
</evidence>
<feature type="non-terminal residue" evidence="2">
    <location>
        <position position="1"/>
    </location>
</feature>
<dbReference type="HOGENOM" id="CLU_497479_0_0_1"/>
<name>A0A0C3K8M9_9AGAM</name>
<dbReference type="PANTHER" id="PTHR45662">
    <property type="entry name" value="PHOSPHATIDYLINOSITIDE PHOSPHATASE SAC1"/>
    <property type="match status" value="1"/>
</dbReference>
<dbReference type="PROSITE" id="PS50275">
    <property type="entry name" value="SAC"/>
    <property type="match status" value="1"/>
</dbReference>
<protein>
    <recommendedName>
        <fullName evidence="1">SAC domain-containing protein</fullName>
    </recommendedName>
</protein>
<sequence length="548" mass="61031">QAVVEFLRKNDVDRDGLIKLSSRPVEGCLGLINVEGDIFLIVVTSTTPVGNIRPSAINAEAVSRIHEIAFYCLNSSRFDGPYDDSPATPSNFDAVDSILSRDQQSYNSSAASSQPSIYEHPCAPLKKILSSGTFYYAPYPYWDLSSRLSERLKRQQGGMDIHDMATFDPRFVWNEYIARSLLDFRDRLSSEERKEFDRCQFLILAIQGYVGVFSAALPAPPSSGSPVIGTIGLISRLGWKRAGTRFNTRGVDDEGNVANFVESETIFSTSETTFSYVQVRGSVPLFWEQQGIQTFGHRIQITRPPQATQPAFEKHFAQLLDEYGAVHVINLLGQKEGEASISYAYNEHLKTTIHATGDNADIGVTDFDFHSEVRMRGHDSLISSVPRLDGVRRSSEQFGFLTSSFDSDEPITEQRGIFRTNCLDCLDRTNFVQDIISRTTLEQFLFNINQSWVNSGSLWASHRELWAESGDSLSKIYAGTGALNTSFTRTGKRTLAGVLSDATKSVSRAYINNFQDKAKQTAIDMFLVCSPSNYTLHVGLIRRPGFPG</sequence>
<dbReference type="GO" id="GO:2001135">
    <property type="term" value="P:regulation of endocytic recycling"/>
    <property type="evidence" value="ECO:0007669"/>
    <property type="project" value="TreeGrafter"/>
</dbReference>
<dbReference type="GO" id="GO:0005769">
    <property type="term" value="C:early endosome"/>
    <property type="evidence" value="ECO:0007669"/>
    <property type="project" value="TreeGrafter"/>
</dbReference>
<dbReference type="EMBL" id="KN823343">
    <property type="protein sequence ID" value="KIO17793.1"/>
    <property type="molecule type" value="Genomic_DNA"/>
</dbReference>
<evidence type="ECO:0000313" key="2">
    <source>
        <dbReference type="EMBL" id="KIO17793.1"/>
    </source>
</evidence>
<accession>A0A0C3K8M9</accession>
<reference evidence="2 3" key="1">
    <citation type="submission" date="2014-04" db="EMBL/GenBank/DDBJ databases">
        <authorList>
            <consortium name="DOE Joint Genome Institute"/>
            <person name="Kuo A."/>
            <person name="Girlanda M."/>
            <person name="Perotto S."/>
            <person name="Kohler A."/>
            <person name="Nagy L.G."/>
            <person name="Floudas D."/>
            <person name="Copeland A."/>
            <person name="Barry K.W."/>
            <person name="Cichocki N."/>
            <person name="Veneault-Fourrey C."/>
            <person name="LaButti K."/>
            <person name="Lindquist E.A."/>
            <person name="Lipzen A."/>
            <person name="Lundell T."/>
            <person name="Morin E."/>
            <person name="Murat C."/>
            <person name="Sun H."/>
            <person name="Tunlid A."/>
            <person name="Henrissat B."/>
            <person name="Grigoriev I.V."/>
            <person name="Hibbett D.S."/>
            <person name="Martin F."/>
            <person name="Nordberg H.P."/>
            <person name="Cantor M.N."/>
            <person name="Hua S.X."/>
        </authorList>
    </citation>
    <scope>NUCLEOTIDE SEQUENCE [LARGE SCALE GENOMIC DNA]</scope>
    <source>
        <strain evidence="2 3">MUT 4182</strain>
    </source>
</reference>
<reference evidence="3" key="2">
    <citation type="submission" date="2015-01" db="EMBL/GenBank/DDBJ databases">
        <title>Evolutionary Origins and Diversification of the Mycorrhizal Mutualists.</title>
        <authorList>
            <consortium name="DOE Joint Genome Institute"/>
            <consortium name="Mycorrhizal Genomics Consortium"/>
            <person name="Kohler A."/>
            <person name="Kuo A."/>
            <person name="Nagy L.G."/>
            <person name="Floudas D."/>
            <person name="Copeland A."/>
            <person name="Barry K.W."/>
            <person name="Cichocki N."/>
            <person name="Veneault-Fourrey C."/>
            <person name="LaButti K."/>
            <person name="Lindquist E.A."/>
            <person name="Lipzen A."/>
            <person name="Lundell T."/>
            <person name="Morin E."/>
            <person name="Murat C."/>
            <person name="Riley R."/>
            <person name="Ohm R."/>
            <person name="Sun H."/>
            <person name="Tunlid A."/>
            <person name="Henrissat B."/>
            <person name="Grigoriev I.V."/>
            <person name="Hibbett D.S."/>
            <person name="Martin F."/>
        </authorList>
    </citation>
    <scope>NUCLEOTIDE SEQUENCE [LARGE SCALE GENOMIC DNA]</scope>
    <source>
        <strain evidence="3">MUT 4182</strain>
    </source>
</reference>
<evidence type="ECO:0000259" key="1">
    <source>
        <dbReference type="PROSITE" id="PS50275"/>
    </source>
</evidence>
<dbReference type="STRING" id="1051891.A0A0C3K8M9"/>
<dbReference type="GO" id="GO:0045334">
    <property type="term" value="C:clathrin-coated endocytic vesicle"/>
    <property type="evidence" value="ECO:0007669"/>
    <property type="project" value="TreeGrafter"/>
</dbReference>
<keyword evidence="3" id="KW-1185">Reference proteome</keyword>
<dbReference type="AlphaFoldDB" id="A0A0C3K8M9"/>
<dbReference type="GO" id="GO:0043812">
    <property type="term" value="F:phosphatidylinositol-4-phosphate phosphatase activity"/>
    <property type="evidence" value="ECO:0007669"/>
    <property type="project" value="TreeGrafter"/>
</dbReference>
<dbReference type="Pfam" id="PF02383">
    <property type="entry name" value="Syja_N"/>
    <property type="match status" value="1"/>
</dbReference>
<dbReference type="PANTHER" id="PTHR45662:SF8">
    <property type="entry name" value="PHOSPHATIDYLINOSITIDE PHOSPHATASE SAC2"/>
    <property type="match status" value="1"/>
</dbReference>
<dbReference type="OrthoDB" id="405996at2759"/>